<protein>
    <recommendedName>
        <fullName evidence="6">Copper resistance protein D</fullName>
    </recommendedName>
</protein>
<feature type="transmembrane region" description="Helical" evidence="6">
    <location>
        <begin position="122"/>
        <end position="143"/>
    </location>
</feature>
<dbReference type="InterPro" id="IPR008457">
    <property type="entry name" value="Cu-R_CopD_dom"/>
</dbReference>
<gene>
    <name evidence="8" type="primary">copD</name>
    <name evidence="8" type="ORF">PN925_003261</name>
</gene>
<proteinExistence type="inferred from homology"/>
<feature type="transmembrane region" description="Helical" evidence="6">
    <location>
        <begin position="272"/>
        <end position="297"/>
    </location>
</feature>
<evidence type="ECO:0000256" key="6">
    <source>
        <dbReference type="RuleBase" id="RU369037"/>
    </source>
</evidence>
<dbReference type="InterPro" id="IPR047689">
    <property type="entry name" value="CopD"/>
</dbReference>
<feature type="transmembrane region" description="Helical" evidence="6">
    <location>
        <begin position="163"/>
        <end position="181"/>
    </location>
</feature>
<evidence type="ECO:0000256" key="5">
    <source>
        <dbReference type="ARBA" id="ARBA00023136"/>
    </source>
</evidence>
<keyword evidence="3 6" id="KW-0812">Transmembrane</keyword>
<feature type="transmembrane region" description="Helical" evidence="6">
    <location>
        <begin position="96"/>
        <end position="115"/>
    </location>
</feature>
<feature type="domain" description="Copper resistance protein D" evidence="7">
    <location>
        <begin position="196"/>
        <end position="293"/>
    </location>
</feature>
<dbReference type="AlphaFoldDB" id="A0AAI9MUA5"/>
<dbReference type="Pfam" id="PF05425">
    <property type="entry name" value="CopD"/>
    <property type="match status" value="1"/>
</dbReference>
<organism evidence="8">
    <name type="scientific">Morganella morganii</name>
    <name type="common">Proteus morganii</name>
    <dbReference type="NCBI Taxonomy" id="582"/>
    <lineage>
        <taxon>Bacteria</taxon>
        <taxon>Pseudomonadati</taxon>
        <taxon>Pseudomonadota</taxon>
        <taxon>Gammaproteobacteria</taxon>
        <taxon>Enterobacterales</taxon>
        <taxon>Morganellaceae</taxon>
        <taxon>Morganella</taxon>
    </lineage>
</organism>
<evidence type="ECO:0000256" key="3">
    <source>
        <dbReference type="ARBA" id="ARBA00022692"/>
    </source>
</evidence>
<accession>A0AAI9MUA5</accession>
<dbReference type="EMBL" id="ABKJEP030000059">
    <property type="protein sequence ID" value="EMO9457855.1"/>
    <property type="molecule type" value="Genomic_DNA"/>
</dbReference>
<evidence type="ECO:0000313" key="8">
    <source>
        <dbReference type="EMBL" id="EMO9457855.1"/>
    </source>
</evidence>
<feature type="transmembrane region" description="Helical" evidence="6">
    <location>
        <begin position="201"/>
        <end position="225"/>
    </location>
</feature>
<comment type="similarity">
    <text evidence="6">Belongs to the CopD family.</text>
</comment>
<dbReference type="GO" id="GO:0005886">
    <property type="term" value="C:plasma membrane"/>
    <property type="evidence" value="ECO:0007669"/>
    <property type="project" value="UniProtKB-SubCell"/>
</dbReference>
<comment type="function">
    <text evidence="6">Involved in copper resistance.</text>
</comment>
<keyword evidence="6" id="KW-0186">Copper</keyword>
<dbReference type="PANTHER" id="PTHR34820">
    <property type="entry name" value="INNER MEMBRANE PROTEIN YEBZ"/>
    <property type="match status" value="1"/>
</dbReference>
<comment type="subcellular location">
    <subcellularLocation>
        <location evidence="6">Cell inner membrane</location>
        <topology evidence="6">Multi-pass membrane protein</topology>
    </subcellularLocation>
    <subcellularLocation>
        <location evidence="1">Cell membrane</location>
        <topology evidence="1">Multi-pass membrane protein</topology>
    </subcellularLocation>
</comment>
<keyword evidence="2 6" id="KW-1003">Cell membrane</keyword>
<dbReference type="PANTHER" id="PTHR34820:SF4">
    <property type="entry name" value="INNER MEMBRANE PROTEIN YEBZ"/>
    <property type="match status" value="1"/>
</dbReference>
<dbReference type="NCBIfam" id="NF033808">
    <property type="entry name" value="copper_CopD"/>
    <property type="match status" value="1"/>
</dbReference>
<keyword evidence="4 6" id="KW-1133">Transmembrane helix</keyword>
<evidence type="ECO:0000259" key="7">
    <source>
        <dbReference type="Pfam" id="PF05425"/>
    </source>
</evidence>
<dbReference type="GO" id="GO:0046688">
    <property type="term" value="P:response to copper ion"/>
    <property type="evidence" value="ECO:0007669"/>
    <property type="project" value="UniProtKB-UniRule"/>
</dbReference>
<dbReference type="GO" id="GO:0006825">
    <property type="term" value="P:copper ion transport"/>
    <property type="evidence" value="ECO:0007669"/>
    <property type="project" value="InterPro"/>
</dbReference>
<keyword evidence="5 6" id="KW-0472">Membrane</keyword>
<dbReference type="InterPro" id="IPR032694">
    <property type="entry name" value="CopC/D"/>
</dbReference>
<feature type="transmembrane region" description="Helical" evidence="6">
    <location>
        <begin position="237"/>
        <end position="260"/>
    </location>
</feature>
<evidence type="ECO:0000256" key="1">
    <source>
        <dbReference type="ARBA" id="ARBA00004651"/>
    </source>
</evidence>
<keyword evidence="6" id="KW-0997">Cell inner membrane</keyword>
<comment type="caution">
    <text evidence="8">The sequence shown here is derived from an EMBL/GenBank/DDBJ whole genome shotgun (WGS) entry which is preliminary data.</text>
</comment>
<feature type="transmembrane region" description="Helical" evidence="6">
    <location>
        <begin position="53"/>
        <end position="76"/>
    </location>
</feature>
<name>A0AAI9MUA5_MORMO</name>
<evidence type="ECO:0000256" key="2">
    <source>
        <dbReference type="ARBA" id="ARBA00022475"/>
    </source>
</evidence>
<sequence length="300" mass="33109">MELTPEALLIICRFIHFTAVMLLAGCGLFSVLLPGDRVALLLRARLRYTARSAAVFTALTTFLWLLLQAALMGDGWADMQDPDIILAVLSTSFGEIWRWQLVLAVILCGGLLLLSCGRAQSCLFLSCAAVMLALHAFTGHGMLYSGWTGRLYQLNQVVHLLSAAYWFGGLWPFLVCLLILLRRDTLAQGLPKEVVATLIRFSNLGHLAVFLVLVTGLISTMLLLPDWPQWSGSDYQALLWLKTGLVLTMVLLAVINRYAVVPKIAQSGRFRLLMISSWVEIILGTLAILMVAIFATYQPA</sequence>
<evidence type="ECO:0000256" key="4">
    <source>
        <dbReference type="ARBA" id="ARBA00022989"/>
    </source>
</evidence>
<feature type="transmembrane region" description="Helical" evidence="6">
    <location>
        <begin position="6"/>
        <end position="33"/>
    </location>
</feature>
<reference evidence="8" key="1">
    <citation type="submission" date="2024-02" db="EMBL/GenBank/DDBJ databases">
        <authorList>
            <consortium name="Clinical and Environmental Microbiology Branch: Whole genome sequencing antimicrobial resistance pathogens in the healthcare setting"/>
        </authorList>
    </citation>
    <scope>NUCLEOTIDE SEQUENCE</scope>
    <source>
        <strain evidence="8">2023KU-00017</strain>
    </source>
</reference>